<feature type="compositionally biased region" description="Basic and acidic residues" evidence="7">
    <location>
        <begin position="525"/>
        <end position="539"/>
    </location>
</feature>
<keyword evidence="6" id="KW-0539">Nucleus</keyword>
<dbReference type="OrthoDB" id="10038576at2759"/>
<evidence type="ECO:0000256" key="1">
    <source>
        <dbReference type="ARBA" id="ARBA00004123"/>
    </source>
</evidence>
<reference evidence="9 10" key="1">
    <citation type="journal article" date="2020" name="Cell">
        <title>Large-Scale Comparative Analyses of Tick Genomes Elucidate Their Genetic Diversity and Vector Capacities.</title>
        <authorList>
            <consortium name="Tick Genome and Microbiome Consortium (TIGMIC)"/>
            <person name="Jia N."/>
            <person name="Wang J."/>
            <person name="Shi W."/>
            <person name="Du L."/>
            <person name="Sun Y."/>
            <person name="Zhan W."/>
            <person name="Jiang J.F."/>
            <person name="Wang Q."/>
            <person name="Zhang B."/>
            <person name="Ji P."/>
            <person name="Bell-Sakyi L."/>
            <person name="Cui X.M."/>
            <person name="Yuan T.T."/>
            <person name="Jiang B.G."/>
            <person name="Yang W.F."/>
            <person name="Lam T.T."/>
            <person name="Chang Q.C."/>
            <person name="Ding S.J."/>
            <person name="Wang X.J."/>
            <person name="Zhu J.G."/>
            <person name="Ruan X.D."/>
            <person name="Zhao L."/>
            <person name="Wei J.T."/>
            <person name="Ye R.Z."/>
            <person name="Que T.C."/>
            <person name="Du C.H."/>
            <person name="Zhou Y.H."/>
            <person name="Cheng J.X."/>
            <person name="Dai P.F."/>
            <person name="Guo W.B."/>
            <person name="Han X.H."/>
            <person name="Huang E.J."/>
            <person name="Li L.F."/>
            <person name="Wei W."/>
            <person name="Gao Y.C."/>
            <person name="Liu J.Z."/>
            <person name="Shao H.Z."/>
            <person name="Wang X."/>
            <person name="Wang C.C."/>
            <person name="Yang T.C."/>
            <person name="Huo Q.B."/>
            <person name="Li W."/>
            <person name="Chen H.Y."/>
            <person name="Chen S.E."/>
            <person name="Zhou L.G."/>
            <person name="Ni X.B."/>
            <person name="Tian J.H."/>
            <person name="Sheng Y."/>
            <person name="Liu T."/>
            <person name="Pan Y.S."/>
            <person name="Xia L.Y."/>
            <person name="Li J."/>
            <person name="Zhao F."/>
            <person name="Cao W.C."/>
        </authorList>
    </citation>
    <scope>NUCLEOTIDE SEQUENCE [LARGE SCALE GENOMIC DNA]</scope>
    <source>
        <strain evidence="9">HaeL-2018</strain>
    </source>
</reference>
<dbReference type="AlphaFoldDB" id="A0A9J6GNJ1"/>
<dbReference type="SUPFAM" id="SSF46689">
    <property type="entry name" value="Homeodomain-like"/>
    <property type="match status" value="1"/>
</dbReference>
<keyword evidence="10" id="KW-1185">Reference proteome</keyword>
<name>A0A9J6GNJ1_HAELO</name>
<organism evidence="9 10">
    <name type="scientific">Haemaphysalis longicornis</name>
    <name type="common">Bush tick</name>
    <dbReference type="NCBI Taxonomy" id="44386"/>
    <lineage>
        <taxon>Eukaryota</taxon>
        <taxon>Metazoa</taxon>
        <taxon>Ecdysozoa</taxon>
        <taxon>Arthropoda</taxon>
        <taxon>Chelicerata</taxon>
        <taxon>Arachnida</taxon>
        <taxon>Acari</taxon>
        <taxon>Parasitiformes</taxon>
        <taxon>Ixodida</taxon>
        <taxon>Ixodoidea</taxon>
        <taxon>Ixodidae</taxon>
        <taxon>Haemaphysalinae</taxon>
        <taxon>Haemaphysalis</taxon>
    </lineage>
</organism>
<dbReference type="Gene3D" id="1.10.10.500">
    <property type="entry name" value="Homeo-prospero domain"/>
    <property type="match status" value="1"/>
</dbReference>
<feature type="compositionally biased region" description="Basic and acidic residues" evidence="7">
    <location>
        <begin position="256"/>
        <end position="268"/>
    </location>
</feature>
<dbReference type="GO" id="GO:0000981">
    <property type="term" value="F:DNA-binding transcription factor activity, RNA polymerase II-specific"/>
    <property type="evidence" value="ECO:0007669"/>
    <property type="project" value="TreeGrafter"/>
</dbReference>
<feature type="compositionally biased region" description="Gly residues" evidence="7">
    <location>
        <begin position="733"/>
        <end position="750"/>
    </location>
</feature>
<dbReference type="InterPro" id="IPR023082">
    <property type="entry name" value="Homeo_prospero_dom"/>
</dbReference>
<protein>
    <recommendedName>
        <fullName evidence="8">Prospero domain-containing protein</fullName>
    </recommendedName>
</protein>
<gene>
    <name evidence="9" type="ORF">HPB48_020632</name>
</gene>
<feature type="region of interest" description="Disordered" evidence="7">
    <location>
        <begin position="724"/>
        <end position="771"/>
    </location>
</feature>
<feature type="region of interest" description="Disordered" evidence="7">
    <location>
        <begin position="491"/>
        <end position="623"/>
    </location>
</feature>
<dbReference type="PANTHER" id="PTHR12198">
    <property type="entry name" value="HOMEOBOX PROTEIN PROSPERO/PROX-1/CEH-26"/>
    <property type="match status" value="1"/>
</dbReference>
<dbReference type="PANTHER" id="PTHR12198:SF0">
    <property type="entry name" value="HOMEOBOX PROTEIN PROSPERO"/>
    <property type="match status" value="1"/>
</dbReference>
<dbReference type="Pfam" id="PF05044">
    <property type="entry name" value="HPD"/>
    <property type="match status" value="1"/>
</dbReference>
<proteinExistence type="predicted"/>
<feature type="compositionally biased region" description="Polar residues" evidence="7">
    <location>
        <begin position="951"/>
        <end position="967"/>
    </location>
</feature>
<comment type="caution">
    <text evidence="9">The sequence shown here is derived from an EMBL/GenBank/DDBJ whole genome shotgun (WGS) entry which is preliminary data.</text>
</comment>
<dbReference type="InterPro" id="IPR009057">
    <property type="entry name" value="Homeodomain-like_sf"/>
</dbReference>
<keyword evidence="5" id="KW-0804">Transcription</keyword>
<dbReference type="PROSITE" id="PS51818">
    <property type="entry name" value="HOMEO_PROSPERO"/>
    <property type="match status" value="1"/>
</dbReference>
<dbReference type="OMA" id="HHVDQPR"/>
<evidence type="ECO:0000256" key="2">
    <source>
        <dbReference type="ARBA" id="ARBA00023015"/>
    </source>
</evidence>
<feature type="compositionally biased region" description="Low complexity" evidence="7">
    <location>
        <begin position="357"/>
        <end position="367"/>
    </location>
</feature>
<dbReference type="InterPro" id="IPR037131">
    <property type="entry name" value="Homeo_prospero_dom_sf"/>
</dbReference>
<feature type="compositionally biased region" description="Basic and acidic residues" evidence="7">
    <location>
        <begin position="924"/>
        <end position="939"/>
    </location>
</feature>
<dbReference type="GO" id="GO:0000978">
    <property type="term" value="F:RNA polymerase II cis-regulatory region sequence-specific DNA binding"/>
    <property type="evidence" value="ECO:0007669"/>
    <property type="project" value="TreeGrafter"/>
</dbReference>
<accession>A0A9J6GNJ1</accession>
<feature type="region of interest" description="Disordered" evidence="7">
    <location>
        <begin position="889"/>
        <end position="988"/>
    </location>
</feature>
<evidence type="ECO:0000256" key="4">
    <source>
        <dbReference type="ARBA" id="ARBA00023155"/>
    </source>
</evidence>
<dbReference type="EMBL" id="JABSTR010000007">
    <property type="protein sequence ID" value="KAH9376135.1"/>
    <property type="molecule type" value="Genomic_DNA"/>
</dbReference>
<dbReference type="GO" id="GO:0005634">
    <property type="term" value="C:nucleus"/>
    <property type="evidence" value="ECO:0007669"/>
    <property type="project" value="UniProtKB-SubCell"/>
</dbReference>
<feature type="region of interest" description="Disordered" evidence="7">
    <location>
        <begin position="146"/>
        <end position="190"/>
    </location>
</feature>
<dbReference type="Proteomes" id="UP000821853">
    <property type="component" value="Chromosome 5"/>
</dbReference>
<evidence type="ECO:0000256" key="7">
    <source>
        <dbReference type="SAM" id="MobiDB-lite"/>
    </source>
</evidence>
<keyword evidence="2" id="KW-0805">Transcription regulation</keyword>
<feature type="compositionally biased region" description="Acidic residues" evidence="7">
    <location>
        <begin position="222"/>
        <end position="246"/>
    </location>
</feature>
<feature type="compositionally biased region" description="Low complexity" evidence="7">
    <location>
        <begin position="602"/>
        <end position="612"/>
    </location>
</feature>
<feature type="region of interest" description="Disordered" evidence="7">
    <location>
        <begin position="344"/>
        <end position="429"/>
    </location>
</feature>
<feature type="compositionally biased region" description="Basic and acidic residues" evidence="7">
    <location>
        <begin position="505"/>
        <end position="518"/>
    </location>
</feature>
<evidence type="ECO:0000256" key="5">
    <source>
        <dbReference type="ARBA" id="ARBA00023163"/>
    </source>
</evidence>
<feature type="region of interest" description="Disordered" evidence="7">
    <location>
        <begin position="218"/>
        <end position="325"/>
    </location>
</feature>
<feature type="region of interest" description="Disordered" evidence="7">
    <location>
        <begin position="667"/>
        <end position="704"/>
    </location>
</feature>
<feature type="domain" description="Prospero" evidence="8">
    <location>
        <begin position="774"/>
        <end position="825"/>
    </location>
</feature>
<feature type="compositionally biased region" description="Low complexity" evidence="7">
    <location>
        <begin position="491"/>
        <end position="504"/>
    </location>
</feature>
<evidence type="ECO:0000256" key="6">
    <source>
        <dbReference type="ARBA" id="ARBA00023242"/>
    </source>
</evidence>
<dbReference type="GO" id="GO:0048468">
    <property type="term" value="P:cell development"/>
    <property type="evidence" value="ECO:0007669"/>
    <property type="project" value="UniProtKB-ARBA"/>
</dbReference>
<sequence>MLPDGMISCGMIGRQGTAHHQVKEIVLKEEECSPMRLEFGYAGGHPATSPRAYTTRLPPRSPGGLRKLCRLVGGCVARCPQRLAPLLLCPLLLALGRGWARSSRSAAPEAAALLFLPSPAPARPIGSLRLGVMSSEEDSAGEQLSFARAKAKRTTTSSRRSDAGEARAAVAPSNGTSLDLRSPPAPLRNGFMSADEQLESAAAAGGGAHLLRDILQGRRGDDEEAAADGSVDEEDDDQEDDEEDDMAASADCSARASDDEADAKRARVENIVSNMRRGGSDSAVSAPAPAVNGCKKRKLYQPQQALSGADDDQRRGARVAASRDSFRQELLRLKTEVATMQQRYDEMRSEDEDGAASDDSAAATAAGPLNHSNGDEDEEDCRELTTPPSELSTDAPRSSPLRDVKPPVRGDVVNARGSPPGSPPDDFRHHPRLAEAAARQTCIVRPPVVYPQDMERLVTTIKSEVAEVIPRVIDSVVWRFVRQHADGMAAAAATSHPSAPTTVARRLDGAPPCRDDQRSMLTQMLDRKSPRTKVLDRNRLNGHRGSPGGVERPFFPNASSTPLKSRHTPPFSEPPEQTEAMSLVVPTKKKRHKVTDTRLAGREPGSPSSKESPGGGFPPPPLVPVSLPTSVAIPNPSLHAADVFFHHVDQPRLYEEQPLPLMLAAAAHSPAEPPPPHRYPALAAPPRALAPPQPDNDSDNSTEYDSSMAMMSFLKYFNGASGPSSHGPAAAGLPGGPGSQGGGANHGGSRGDNSSVASDSPGIRSLGGGGGGYTSTLTPMHLRKAKLMFFYVRYPSSAILKMYFPDINFNKNNTAQLVKWFSNFRNGATRKDSRLLLRGCGKITPAARLVEITREISRRPEAVIVGRVCTANSVSSPVGCWLMRDAEGEKKRKNGSSGQKASQLPDRFEAGNEYRGGGSDEPEKENRSERDHDARRGDKATSPSADRVEACNQSLFLGPVSTPSPQQREAFLGGSWSLRSPLLNAGRH</sequence>
<keyword evidence="4" id="KW-0371">Homeobox</keyword>
<feature type="compositionally biased region" description="Polar residues" evidence="7">
    <location>
        <begin position="386"/>
        <end position="396"/>
    </location>
</feature>
<feature type="compositionally biased region" description="Low complexity" evidence="7">
    <location>
        <begin position="282"/>
        <end position="291"/>
    </location>
</feature>
<comment type="subcellular location">
    <subcellularLocation>
        <location evidence="1">Nucleus</location>
    </subcellularLocation>
</comment>
<evidence type="ECO:0000256" key="3">
    <source>
        <dbReference type="ARBA" id="ARBA00023125"/>
    </source>
</evidence>
<dbReference type="InterPro" id="IPR039350">
    <property type="entry name" value="Prospero_homeodomain"/>
</dbReference>
<dbReference type="GO" id="GO:0007399">
    <property type="term" value="P:nervous system development"/>
    <property type="evidence" value="ECO:0007669"/>
    <property type="project" value="UniProtKB-ARBA"/>
</dbReference>
<keyword evidence="3" id="KW-0238">DNA-binding</keyword>
<dbReference type="VEuPathDB" id="VectorBase:HLOH_042248"/>
<evidence type="ECO:0000313" key="10">
    <source>
        <dbReference type="Proteomes" id="UP000821853"/>
    </source>
</evidence>
<evidence type="ECO:0000259" key="8">
    <source>
        <dbReference type="PROSITE" id="PS51818"/>
    </source>
</evidence>
<evidence type="ECO:0000313" key="9">
    <source>
        <dbReference type="EMBL" id="KAH9376135.1"/>
    </source>
</evidence>